<evidence type="ECO:0000313" key="2">
    <source>
        <dbReference type="EMBL" id="SIO13393.1"/>
    </source>
</evidence>
<dbReference type="Proteomes" id="UP000185221">
    <property type="component" value="Unassembled WGS sequence"/>
</dbReference>
<keyword evidence="1" id="KW-1133">Transmembrane helix</keyword>
<dbReference type="AlphaFoldDB" id="A0A1N6H0S5"/>
<dbReference type="STRING" id="226505.SAMN05444394_3453"/>
<protein>
    <recommendedName>
        <fullName evidence="4">HTTM domain-containing protein</fullName>
    </recommendedName>
</protein>
<keyword evidence="1" id="KW-0472">Membrane</keyword>
<name>A0A1N6H0S5_9BACT</name>
<feature type="transmembrane region" description="Helical" evidence="1">
    <location>
        <begin position="28"/>
        <end position="53"/>
    </location>
</feature>
<keyword evidence="3" id="KW-1185">Reference proteome</keyword>
<feature type="transmembrane region" description="Helical" evidence="1">
    <location>
        <begin position="251"/>
        <end position="279"/>
    </location>
</feature>
<dbReference type="EMBL" id="FSRC01000003">
    <property type="protein sequence ID" value="SIO13393.1"/>
    <property type="molecule type" value="Genomic_DNA"/>
</dbReference>
<reference evidence="3" key="1">
    <citation type="submission" date="2016-11" db="EMBL/GenBank/DDBJ databases">
        <authorList>
            <person name="Varghese N."/>
            <person name="Submissions S."/>
        </authorList>
    </citation>
    <scope>NUCLEOTIDE SEQUENCE [LARGE SCALE GENOMIC DNA]</scope>
    <source>
        <strain evidence="3">DSM 15292</strain>
    </source>
</reference>
<gene>
    <name evidence="2" type="ORF">SAMN05444394_3453</name>
</gene>
<feature type="transmembrane region" description="Helical" evidence="1">
    <location>
        <begin position="299"/>
        <end position="316"/>
    </location>
</feature>
<evidence type="ECO:0008006" key="4">
    <source>
        <dbReference type="Google" id="ProtNLM"/>
    </source>
</evidence>
<accession>A0A1N6H0S5</accession>
<feature type="transmembrane region" description="Helical" evidence="1">
    <location>
        <begin position="162"/>
        <end position="186"/>
    </location>
</feature>
<proteinExistence type="predicted"/>
<feature type="transmembrane region" description="Helical" evidence="1">
    <location>
        <begin position="127"/>
        <end position="150"/>
    </location>
</feature>
<feature type="transmembrane region" description="Helical" evidence="1">
    <location>
        <begin position="102"/>
        <end position="121"/>
    </location>
</feature>
<dbReference type="OrthoDB" id="1496251at2"/>
<keyword evidence="1" id="KW-0812">Transmembrane</keyword>
<sequence>MKRLLILAETLNKAFWDRVRISTEVSQVSLWLLRPIVGVYLLVISLPYFSWIGEVPNVFFYPPLLSLPNLLNGFPPAWFFFWIDILIGISIILLILGVRTKWATRALVLLLFTGFNFQFSMGKIDHTIFLLIFLSGMSFAGWGSGFALIPDKPVPKINVQRCMALLAVLLCFGMFTAGSIKAVNWIDFDPSRNGFLRWYYSSIYVKHSDLFFSGSLNALPYAWLDAFDWGGVLFELSAFVLLLAGRKFWKFWLLAACTFHLFNLLILNISFSSNFIFYLAFLDFGKYYDWIKKQFSKPIIVWISSAFLLILVYFRFAYILDIPHFNLLEFLKKDKLFMYVVLVVWASGVGIFAYSLWRDLKLAKKNYIQNK</sequence>
<organism evidence="2 3">
    <name type="scientific">Algoriphagus halophilus</name>
    <dbReference type="NCBI Taxonomy" id="226505"/>
    <lineage>
        <taxon>Bacteria</taxon>
        <taxon>Pseudomonadati</taxon>
        <taxon>Bacteroidota</taxon>
        <taxon>Cytophagia</taxon>
        <taxon>Cytophagales</taxon>
        <taxon>Cyclobacteriaceae</taxon>
        <taxon>Algoriphagus</taxon>
    </lineage>
</organism>
<feature type="transmembrane region" description="Helical" evidence="1">
    <location>
        <begin position="336"/>
        <end position="357"/>
    </location>
</feature>
<evidence type="ECO:0000256" key="1">
    <source>
        <dbReference type="SAM" id="Phobius"/>
    </source>
</evidence>
<dbReference type="RefSeq" id="WP_074226249.1">
    <property type="nucleotide sequence ID" value="NZ_FSRC01000003.1"/>
</dbReference>
<evidence type="ECO:0000313" key="3">
    <source>
        <dbReference type="Proteomes" id="UP000185221"/>
    </source>
</evidence>
<feature type="transmembrane region" description="Helical" evidence="1">
    <location>
        <begin position="73"/>
        <end position="95"/>
    </location>
</feature>